<evidence type="ECO:0000256" key="2">
    <source>
        <dbReference type="SAM" id="SignalP"/>
    </source>
</evidence>
<evidence type="ECO:0000313" key="5">
    <source>
        <dbReference type="Proteomes" id="UP000216363"/>
    </source>
</evidence>
<feature type="chain" id="PRO_5012761913" evidence="2">
    <location>
        <begin position="24"/>
        <end position="135"/>
    </location>
</feature>
<proteinExistence type="predicted"/>
<organism evidence="4 5">
    <name type="scientific">Brucella lupini</name>
    <dbReference type="NCBI Taxonomy" id="255457"/>
    <lineage>
        <taxon>Bacteria</taxon>
        <taxon>Pseudomonadati</taxon>
        <taxon>Pseudomonadota</taxon>
        <taxon>Alphaproteobacteria</taxon>
        <taxon>Hyphomicrobiales</taxon>
        <taxon>Brucellaceae</taxon>
        <taxon>Brucella/Ochrobactrum group</taxon>
        <taxon>Brucella</taxon>
    </lineage>
</organism>
<dbReference type="Proteomes" id="UP000216363">
    <property type="component" value="Unassembled WGS sequence"/>
</dbReference>
<dbReference type="RefSeq" id="WP_235819934.1">
    <property type="nucleotide sequence ID" value="NZ_JBHEEP010000002.1"/>
</dbReference>
<name>A0A256GIE7_9HYPH</name>
<keyword evidence="2" id="KW-0732">Signal</keyword>
<protein>
    <submittedName>
        <fullName evidence="4">Peptidase propeptide and YPEB domain protein</fullName>
    </submittedName>
</protein>
<feature type="region of interest" description="Disordered" evidence="1">
    <location>
        <begin position="88"/>
        <end position="135"/>
    </location>
</feature>
<feature type="signal peptide" evidence="2">
    <location>
        <begin position="1"/>
        <end position="23"/>
    </location>
</feature>
<dbReference type="InterPro" id="IPR025711">
    <property type="entry name" value="PepSY"/>
</dbReference>
<dbReference type="Pfam" id="PF13670">
    <property type="entry name" value="PepSY_2"/>
    <property type="match status" value="1"/>
</dbReference>
<evidence type="ECO:0000256" key="1">
    <source>
        <dbReference type="SAM" id="MobiDB-lite"/>
    </source>
</evidence>
<dbReference type="EMBL" id="NNRN01000053">
    <property type="protein sequence ID" value="OYR26788.1"/>
    <property type="molecule type" value="Genomic_DNA"/>
</dbReference>
<reference evidence="4 5" key="1">
    <citation type="submission" date="2017-07" db="EMBL/GenBank/DDBJ databases">
        <title>Draft genome of Ochrobactrum lupini type strain LUP21.</title>
        <authorList>
            <person name="Krzyzanowska D.M."/>
            <person name="Jafra S."/>
        </authorList>
    </citation>
    <scope>NUCLEOTIDE SEQUENCE [LARGE SCALE GENOMIC DNA]</scope>
    <source>
        <strain evidence="4 5">LUP21</strain>
    </source>
</reference>
<accession>A0A256GIE7</accession>
<gene>
    <name evidence="4" type="ORF">CES86_3140</name>
</gene>
<evidence type="ECO:0000313" key="4">
    <source>
        <dbReference type="EMBL" id="OYR26788.1"/>
    </source>
</evidence>
<evidence type="ECO:0000259" key="3">
    <source>
        <dbReference type="Pfam" id="PF13670"/>
    </source>
</evidence>
<dbReference type="AlphaFoldDB" id="A0A256GIE7"/>
<sequence length="135" mass="15011">MMVNYLAAISFLLIAAGSGVARADDDCHVSMDKWQSRDAVQAMATSRGWTVARIKIDDGCYEVRGSDKTGIAFRAKVDPATLAIVKMKHKDREYDHDDDRHRKSRHDEEQRSGAVPDTPSSPLLEKNSLPNVVVK</sequence>
<feature type="compositionally biased region" description="Basic and acidic residues" evidence="1">
    <location>
        <begin position="90"/>
        <end position="111"/>
    </location>
</feature>
<feature type="domain" description="PepSY" evidence="3">
    <location>
        <begin position="8"/>
        <end position="88"/>
    </location>
</feature>
<comment type="caution">
    <text evidence="4">The sequence shown here is derived from an EMBL/GenBank/DDBJ whole genome shotgun (WGS) entry which is preliminary data.</text>
</comment>